<accession>A0ACB9MHW9</accession>
<name>A0ACB9MHW9_BAUVA</name>
<organism evidence="1 2">
    <name type="scientific">Bauhinia variegata</name>
    <name type="common">Purple orchid tree</name>
    <name type="synonym">Phanera variegata</name>
    <dbReference type="NCBI Taxonomy" id="167791"/>
    <lineage>
        <taxon>Eukaryota</taxon>
        <taxon>Viridiplantae</taxon>
        <taxon>Streptophyta</taxon>
        <taxon>Embryophyta</taxon>
        <taxon>Tracheophyta</taxon>
        <taxon>Spermatophyta</taxon>
        <taxon>Magnoliopsida</taxon>
        <taxon>eudicotyledons</taxon>
        <taxon>Gunneridae</taxon>
        <taxon>Pentapetalae</taxon>
        <taxon>rosids</taxon>
        <taxon>fabids</taxon>
        <taxon>Fabales</taxon>
        <taxon>Fabaceae</taxon>
        <taxon>Cercidoideae</taxon>
        <taxon>Cercideae</taxon>
        <taxon>Bauhiniinae</taxon>
        <taxon>Bauhinia</taxon>
    </lineage>
</organism>
<dbReference type="EMBL" id="CM039434">
    <property type="protein sequence ID" value="KAI4323710.1"/>
    <property type="molecule type" value="Genomic_DNA"/>
</dbReference>
<sequence length="609" mass="67881">MASLQRTLGALYEEFQPKLEPTETPEAHILQIHIPGFARDHVKIRYVSSNKTLSISGEKPEGGNKWSRFSEAIPVPINCEVNRLGAKFDKGILTVTMPKKFITSVVPKDALKTREEEISDDPSLGAAYEEFQPKSDITESSEAYRLQIHLPGFTKDQVKIKYISSSRVISISGERPIEGGGRWSRFNQVFPIPENFNEERLGAKFDYGILTLTMPKKITSFVAPKEEVAMAEPKPQRAEEEIPPKPMTGVEGLKRSSSLLSLEEFDQKASTDAVYEEFQPKSEITESPEAYHLQIELPGFTREQVKIKYISSSRMISISGERPIMGGKRWSRFDQAFPAPENFNVEKLGARFDQGILTITMPKKFTSNVASIDNVAMAEPIPQRAEELVPPKALNGVEGLRRSSSLLGLEKIAQKSSIGAVYEEFHPKSEITENLEEYHLHIHLPGFTRDQVQIKYISSSKVMSVSGERPIEGGNKWIRVDKAYPVPENCDAERVRGKFDQGILTLTMPKKSIPHMGREGLVPKPTRLTLLHEHTAPRTASTEAKRIEEIVDTIGKGFHEVAASASNAVTNIGDGTLNNEEKHLMSVVIAALGAYVSYRLTGSAKPYSY</sequence>
<dbReference type="Proteomes" id="UP000828941">
    <property type="component" value="Chromosome 9"/>
</dbReference>
<gene>
    <name evidence="1" type="ORF">L6164_023295</name>
</gene>
<comment type="caution">
    <text evidence="1">The sequence shown here is derived from an EMBL/GenBank/DDBJ whole genome shotgun (WGS) entry which is preliminary data.</text>
</comment>
<evidence type="ECO:0000313" key="1">
    <source>
        <dbReference type="EMBL" id="KAI4323710.1"/>
    </source>
</evidence>
<evidence type="ECO:0000313" key="2">
    <source>
        <dbReference type="Proteomes" id="UP000828941"/>
    </source>
</evidence>
<keyword evidence="2" id="KW-1185">Reference proteome</keyword>
<protein>
    <submittedName>
        <fullName evidence="1">Uncharacterized protein</fullName>
    </submittedName>
</protein>
<reference evidence="1 2" key="1">
    <citation type="journal article" date="2022" name="DNA Res.">
        <title>Chromosomal-level genome assembly of the orchid tree Bauhinia variegata (Leguminosae; Cercidoideae) supports the allotetraploid origin hypothesis of Bauhinia.</title>
        <authorList>
            <person name="Zhong Y."/>
            <person name="Chen Y."/>
            <person name="Zheng D."/>
            <person name="Pang J."/>
            <person name="Liu Y."/>
            <person name="Luo S."/>
            <person name="Meng S."/>
            <person name="Qian L."/>
            <person name="Wei D."/>
            <person name="Dai S."/>
            <person name="Zhou R."/>
        </authorList>
    </citation>
    <scope>NUCLEOTIDE SEQUENCE [LARGE SCALE GENOMIC DNA]</scope>
    <source>
        <strain evidence="1">BV-YZ2020</strain>
    </source>
</reference>
<proteinExistence type="predicted"/>